<reference evidence="1 2" key="1">
    <citation type="submission" date="2016-07" db="EMBL/GenBank/DDBJ databases">
        <title>Genomic analysis of zinc-resistant bacterium Mucilaginibacter pedocola TBZ30.</title>
        <authorList>
            <person name="Huang J."/>
            <person name="Tang J."/>
        </authorList>
    </citation>
    <scope>NUCLEOTIDE SEQUENCE [LARGE SCALE GENOMIC DNA]</scope>
    <source>
        <strain evidence="1 2">TBZ30</strain>
    </source>
</reference>
<evidence type="ECO:0000313" key="2">
    <source>
        <dbReference type="Proteomes" id="UP000189739"/>
    </source>
</evidence>
<dbReference type="Proteomes" id="UP000189739">
    <property type="component" value="Unassembled WGS sequence"/>
</dbReference>
<protein>
    <submittedName>
        <fullName evidence="1">Uncharacterized protein</fullName>
    </submittedName>
</protein>
<dbReference type="AlphaFoldDB" id="A0A1S9PH86"/>
<keyword evidence="2" id="KW-1185">Reference proteome</keyword>
<dbReference type="STRING" id="1792845.BC343_25225"/>
<gene>
    <name evidence="1" type="ORF">BC343_25225</name>
</gene>
<comment type="caution">
    <text evidence="1">The sequence shown here is derived from an EMBL/GenBank/DDBJ whole genome shotgun (WGS) entry which is preliminary data.</text>
</comment>
<accession>A0A1S9PH86</accession>
<evidence type="ECO:0000313" key="1">
    <source>
        <dbReference type="EMBL" id="OOQ60330.1"/>
    </source>
</evidence>
<dbReference type="EMBL" id="MBTF01000007">
    <property type="protein sequence ID" value="OOQ60330.1"/>
    <property type="molecule type" value="Genomic_DNA"/>
</dbReference>
<organism evidence="1 2">
    <name type="scientific">Mucilaginibacter pedocola</name>
    <dbReference type="NCBI Taxonomy" id="1792845"/>
    <lineage>
        <taxon>Bacteria</taxon>
        <taxon>Pseudomonadati</taxon>
        <taxon>Bacteroidota</taxon>
        <taxon>Sphingobacteriia</taxon>
        <taxon>Sphingobacteriales</taxon>
        <taxon>Sphingobacteriaceae</taxon>
        <taxon>Mucilaginibacter</taxon>
    </lineage>
</organism>
<dbReference type="RefSeq" id="WP_078347608.1">
    <property type="nucleotide sequence ID" value="NZ_MBTF01000007.1"/>
</dbReference>
<proteinExistence type="predicted"/>
<name>A0A1S9PH86_9SPHI</name>
<sequence length="59" mass="6739">MKDTKTVAQQEELSKNLNEFYLNSSLIATKKKASEKRIMENQMLKATGGKSIVFSNRCR</sequence>